<dbReference type="PANTHER" id="PTHR11587">
    <property type="entry name" value="ARGININOSUCCINATE SYNTHASE"/>
    <property type="match status" value="1"/>
</dbReference>
<dbReference type="CDD" id="cd01999">
    <property type="entry name" value="ASS"/>
    <property type="match status" value="1"/>
</dbReference>
<evidence type="ECO:0000256" key="5">
    <source>
        <dbReference type="ARBA" id="ARBA00022571"/>
    </source>
</evidence>
<dbReference type="PROSITE" id="PS00564">
    <property type="entry name" value="ARGININOSUCCIN_SYN_1"/>
    <property type="match status" value="1"/>
</dbReference>
<accession>A0A9P7QWE8</accession>
<dbReference type="FunFam" id="3.90.1260.10:FF:000003">
    <property type="entry name" value="Argininosuccinate synthase"/>
    <property type="match status" value="1"/>
</dbReference>
<dbReference type="GO" id="GO:0006526">
    <property type="term" value="P:L-arginine biosynthetic process"/>
    <property type="evidence" value="ECO:0007669"/>
    <property type="project" value="UniProtKB-KW"/>
</dbReference>
<gene>
    <name evidence="14" type="ORF">JMJ77_003900</name>
</gene>
<dbReference type="InterPro" id="IPR014729">
    <property type="entry name" value="Rossmann-like_a/b/a_fold"/>
</dbReference>
<dbReference type="PROSITE" id="PS00565">
    <property type="entry name" value="ARGININOSUCCIN_SYN_2"/>
    <property type="match status" value="1"/>
</dbReference>
<evidence type="ECO:0000256" key="7">
    <source>
        <dbReference type="ARBA" id="ARBA00022605"/>
    </source>
</evidence>
<comment type="similarity">
    <text evidence="11">Belongs to the argininosuccinate synthase family. Type 1 subfamily.</text>
</comment>
<evidence type="ECO:0000313" key="15">
    <source>
        <dbReference type="Proteomes" id="UP000699042"/>
    </source>
</evidence>
<dbReference type="FunFam" id="3.40.50.620:FF:000019">
    <property type="entry name" value="Argininosuccinate synthase"/>
    <property type="match status" value="1"/>
</dbReference>
<evidence type="ECO:0000313" key="14">
    <source>
        <dbReference type="EMBL" id="KAG7044438.1"/>
    </source>
</evidence>
<dbReference type="InterPro" id="IPR023434">
    <property type="entry name" value="Arginosuc_synth_type_1_subfam"/>
</dbReference>
<dbReference type="SUPFAM" id="SSF69864">
    <property type="entry name" value="Argininosuccinate synthetase, C-terminal domain"/>
    <property type="match status" value="1"/>
</dbReference>
<dbReference type="HAMAP" id="MF_00005">
    <property type="entry name" value="Arg_succ_synth_type1"/>
    <property type="match status" value="1"/>
</dbReference>
<protein>
    <recommendedName>
        <fullName evidence="4">Argininosuccinate synthase</fullName>
        <ecNumber evidence="3">6.3.4.5</ecNumber>
    </recommendedName>
    <alternativeName>
        <fullName evidence="10">Citrulline--aspartate ligase</fullName>
    </alternativeName>
</protein>
<evidence type="ECO:0000256" key="11">
    <source>
        <dbReference type="ARBA" id="ARBA00060987"/>
    </source>
</evidence>
<dbReference type="Gene3D" id="3.90.1260.10">
    <property type="entry name" value="Argininosuccinate synthetase, chain A, domain 2"/>
    <property type="match status" value="1"/>
</dbReference>
<evidence type="ECO:0000256" key="3">
    <source>
        <dbReference type="ARBA" id="ARBA00012286"/>
    </source>
</evidence>
<keyword evidence="9" id="KW-0067">ATP-binding</keyword>
<dbReference type="InterPro" id="IPR024074">
    <property type="entry name" value="AS_cat/multimer_dom_body"/>
</dbReference>
<feature type="domain" description="Arginosuccinate synthase-like N-terminal" evidence="12">
    <location>
        <begin position="59"/>
        <end position="223"/>
    </location>
</feature>
<evidence type="ECO:0000256" key="9">
    <source>
        <dbReference type="ARBA" id="ARBA00022840"/>
    </source>
</evidence>
<dbReference type="SUPFAM" id="SSF52402">
    <property type="entry name" value="Adenine nucleotide alpha hydrolases-like"/>
    <property type="match status" value="1"/>
</dbReference>
<dbReference type="InterPro" id="IPR048267">
    <property type="entry name" value="Arginosuc_syn_N"/>
</dbReference>
<name>A0A9P7QWE8_9PEZI</name>
<dbReference type="NCBIfam" id="TIGR00032">
    <property type="entry name" value="argG"/>
    <property type="match status" value="1"/>
</dbReference>
<keyword evidence="5" id="KW-0055">Arginine biosynthesis</keyword>
<evidence type="ECO:0000256" key="1">
    <source>
        <dbReference type="ARBA" id="ARBA00004967"/>
    </source>
</evidence>
<dbReference type="GO" id="GO:0004055">
    <property type="term" value="F:argininosuccinate synthase activity"/>
    <property type="evidence" value="ECO:0007669"/>
    <property type="project" value="UniProtKB-EC"/>
</dbReference>
<dbReference type="InterPro" id="IPR048268">
    <property type="entry name" value="Arginosuc_syn_C"/>
</dbReference>
<dbReference type="Pfam" id="PF20979">
    <property type="entry name" value="Arginosuc_syn_C"/>
    <property type="match status" value="1"/>
</dbReference>
<feature type="domain" description="Arginosuccinate synthase C-terminal" evidence="13">
    <location>
        <begin position="232"/>
        <end position="452"/>
    </location>
</feature>
<dbReference type="Gene3D" id="3.40.50.620">
    <property type="entry name" value="HUPs"/>
    <property type="match status" value="1"/>
</dbReference>
<evidence type="ECO:0000259" key="13">
    <source>
        <dbReference type="Pfam" id="PF20979"/>
    </source>
</evidence>
<sequence>MPSLTSFTFFSQKYQTTIFPALHPVNCFDANFLCSAKPQLIPPQTPYIIIDKMAGEKGKVCLAYSGGLDTSTILAWLLEQGYSVVCYLANVGQEEDWAAVEQKALQIGAEKMIIDDLKREFVEEICWKAVQCNAIYEDQYLLGTSLARPIIARGQMKAAAATGCQFVSHGCTGKGNDQVRFELAFYTINPEIKVIAPWRDPTFFNRFQGRNDLLDYAAEKGIPVTSTKAKPYSMDDNFAHCSYEAGMLEDPDVTPPEDMWTKTVSPLKAPDTPLDITIHFDKGIPVKVVTPEQTATDDVELFALLNAIGKEHAVGRIDIVENRMIGLKSRGCYDSPAMTILRLAHISLEGLVLDGKVRAYRDLLSKQWSECLYNGSYFSPEREFLQPSLDHSQQRVNGEVRLRLYKGNAYCLGRKSDEKLYSEEDASMDSLTTFDPSETSGFITINAIRLKKFGLQKAEAGLKF</sequence>
<dbReference type="OrthoDB" id="1688907at2759"/>
<comment type="caution">
    <text evidence="14">The sequence shown here is derived from an EMBL/GenBank/DDBJ whole genome shotgun (WGS) entry which is preliminary data.</text>
</comment>
<evidence type="ECO:0000259" key="12">
    <source>
        <dbReference type="Pfam" id="PF00764"/>
    </source>
</evidence>
<dbReference type="InterPro" id="IPR001518">
    <property type="entry name" value="Arginosuc_synth"/>
</dbReference>
<keyword evidence="8" id="KW-0547">Nucleotide-binding</keyword>
<reference evidence="14" key="1">
    <citation type="submission" date="2021-05" db="EMBL/GenBank/DDBJ databases">
        <title>Comparative genomics of three Colletotrichum scovillei strains and genetic complementation revealed genes involved fungal growth and virulence on chili pepper.</title>
        <authorList>
            <person name="Hsieh D.-K."/>
            <person name="Chuang S.-C."/>
            <person name="Chen C.-Y."/>
            <person name="Chao Y.-T."/>
            <person name="Lu M.-Y.J."/>
            <person name="Lee M.-H."/>
            <person name="Shih M.-C."/>
        </authorList>
    </citation>
    <scope>NUCLEOTIDE SEQUENCE</scope>
    <source>
        <strain evidence="14">Coll-153</strain>
    </source>
</reference>
<dbReference type="GO" id="GO:0005737">
    <property type="term" value="C:cytoplasm"/>
    <property type="evidence" value="ECO:0007669"/>
    <property type="project" value="TreeGrafter"/>
</dbReference>
<keyword evidence="6" id="KW-0436">Ligase</keyword>
<evidence type="ECO:0000256" key="6">
    <source>
        <dbReference type="ARBA" id="ARBA00022598"/>
    </source>
</evidence>
<organism evidence="14 15">
    <name type="scientific">Colletotrichum scovillei</name>
    <dbReference type="NCBI Taxonomy" id="1209932"/>
    <lineage>
        <taxon>Eukaryota</taxon>
        <taxon>Fungi</taxon>
        <taxon>Dikarya</taxon>
        <taxon>Ascomycota</taxon>
        <taxon>Pezizomycotina</taxon>
        <taxon>Sordariomycetes</taxon>
        <taxon>Hypocreomycetidae</taxon>
        <taxon>Glomerellales</taxon>
        <taxon>Glomerellaceae</taxon>
        <taxon>Colletotrichum</taxon>
        <taxon>Colletotrichum acutatum species complex</taxon>
    </lineage>
</organism>
<proteinExistence type="inferred from homology"/>
<dbReference type="Proteomes" id="UP000699042">
    <property type="component" value="Unassembled WGS sequence"/>
</dbReference>
<evidence type="ECO:0000256" key="4">
    <source>
        <dbReference type="ARBA" id="ARBA00014810"/>
    </source>
</evidence>
<dbReference type="NCBIfam" id="NF001770">
    <property type="entry name" value="PRK00509.1"/>
    <property type="match status" value="1"/>
</dbReference>
<evidence type="ECO:0000256" key="10">
    <source>
        <dbReference type="ARBA" id="ARBA00029916"/>
    </source>
</evidence>
<dbReference type="EC" id="6.3.4.5" evidence="3"/>
<keyword evidence="7" id="KW-0028">Amino-acid biosynthesis</keyword>
<dbReference type="GO" id="GO:0000050">
    <property type="term" value="P:urea cycle"/>
    <property type="evidence" value="ECO:0007669"/>
    <property type="project" value="TreeGrafter"/>
</dbReference>
<dbReference type="GO" id="GO:0000053">
    <property type="term" value="P:argininosuccinate metabolic process"/>
    <property type="evidence" value="ECO:0007669"/>
    <property type="project" value="TreeGrafter"/>
</dbReference>
<comment type="pathway">
    <text evidence="1">Amino-acid biosynthesis; L-arginine biosynthesis; L-arginine from L-ornithine and carbamoyl phosphate: step 2/3.</text>
</comment>
<keyword evidence="15" id="KW-1185">Reference proteome</keyword>
<evidence type="ECO:0000256" key="8">
    <source>
        <dbReference type="ARBA" id="ARBA00022741"/>
    </source>
</evidence>
<dbReference type="Pfam" id="PF00764">
    <property type="entry name" value="Arginosuc_synth"/>
    <property type="match status" value="1"/>
</dbReference>
<dbReference type="EMBL" id="JAESDN010000010">
    <property type="protein sequence ID" value="KAG7044438.1"/>
    <property type="molecule type" value="Genomic_DNA"/>
</dbReference>
<dbReference type="GO" id="GO:0005524">
    <property type="term" value="F:ATP binding"/>
    <property type="evidence" value="ECO:0007669"/>
    <property type="project" value="UniProtKB-KW"/>
</dbReference>
<dbReference type="AlphaFoldDB" id="A0A9P7QWE8"/>
<evidence type="ECO:0000256" key="2">
    <source>
        <dbReference type="ARBA" id="ARBA00011881"/>
    </source>
</evidence>
<dbReference type="InterPro" id="IPR018223">
    <property type="entry name" value="Arginosuc_synth_CS"/>
</dbReference>
<comment type="subunit">
    <text evidence="2">Homotetramer.</text>
</comment>
<dbReference type="PANTHER" id="PTHR11587:SF2">
    <property type="entry name" value="ARGININOSUCCINATE SYNTHASE"/>
    <property type="match status" value="1"/>
</dbReference>